<dbReference type="PANTHER" id="PTHR42760">
    <property type="entry name" value="SHORT-CHAIN DEHYDROGENASES/REDUCTASES FAMILY MEMBER"/>
    <property type="match status" value="1"/>
</dbReference>
<sequence length="294" mass="33033">MVSLKFRLQETLKTFINPNRVKILHRIQVQDRTSELYPNNKILANKNVLITGAVQNIGRSIALEMAKQGANIYFTDIQVDKIQFLEQELSQLGIISKGFLSDISNPDQVNKLINDLKEQNITIDTLVNSVGIHGQRSAEFNPLDLQLIRDVFETNLFGPLQLTYSIAQTMIEHQIQGSILFLSSIHQDLTFQDIAYSSSKAAIAMTIQELALKLAPHGIRVNGIAPGWTKEQENGDLYYHKSSPLRQSTINPEYIGRAAVYLSADYFSYFTTGTILKIDNGFSLVNSSYLHPSK</sequence>
<dbReference type="PRINTS" id="PR00081">
    <property type="entry name" value="GDHRDH"/>
</dbReference>
<comment type="similarity">
    <text evidence="1 2">Belongs to the short-chain dehydrogenases/reductases (SDR) family.</text>
</comment>
<dbReference type="PRINTS" id="PR00080">
    <property type="entry name" value="SDRFAMILY"/>
</dbReference>
<dbReference type="InterPro" id="IPR036291">
    <property type="entry name" value="NAD(P)-bd_dom_sf"/>
</dbReference>
<protein>
    <submittedName>
        <fullName evidence="3">SDR family oxidoreductase</fullName>
    </submittedName>
</protein>
<organism evidence="3">
    <name type="scientific">Woronichinia naegeliana WA131</name>
    <dbReference type="NCBI Taxonomy" id="2824559"/>
    <lineage>
        <taxon>Bacteria</taxon>
        <taxon>Bacillati</taxon>
        <taxon>Cyanobacteriota</taxon>
        <taxon>Cyanophyceae</taxon>
        <taxon>Synechococcales</taxon>
        <taxon>Coelosphaeriaceae</taxon>
        <taxon>Woronichinia</taxon>
    </lineage>
</organism>
<accession>A0A977KUA2</accession>
<evidence type="ECO:0000256" key="1">
    <source>
        <dbReference type="ARBA" id="ARBA00006484"/>
    </source>
</evidence>
<name>A0A977KUA2_9CYAN</name>
<dbReference type="CDD" id="cd05233">
    <property type="entry name" value="SDR_c"/>
    <property type="match status" value="1"/>
</dbReference>
<proteinExistence type="inferred from homology"/>
<dbReference type="KEGG" id="wna:KA717_31215"/>
<dbReference type="InterPro" id="IPR002347">
    <property type="entry name" value="SDR_fam"/>
</dbReference>
<dbReference type="Gene3D" id="3.40.50.720">
    <property type="entry name" value="NAD(P)-binding Rossmann-like Domain"/>
    <property type="match status" value="1"/>
</dbReference>
<dbReference type="GO" id="GO:0016616">
    <property type="term" value="F:oxidoreductase activity, acting on the CH-OH group of donors, NAD or NADP as acceptor"/>
    <property type="evidence" value="ECO:0007669"/>
    <property type="project" value="TreeGrafter"/>
</dbReference>
<dbReference type="Proteomes" id="UP001065613">
    <property type="component" value="Chromosome"/>
</dbReference>
<dbReference type="AlphaFoldDB" id="A0A977KUA2"/>
<gene>
    <name evidence="3" type="ORF">KA717_31215</name>
</gene>
<evidence type="ECO:0000256" key="2">
    <source>
        <dbReference type="RuleBase" id="RU000363"/>
    </source>
</evidence>
<dbReference type="SUPFAM" id="SSF51735">
    <property type="entry name" value="NAD(P)-binding Rossmann-fold domains"/>
    <property type="match status" value="1"/>
</dbReference>
<dbReference type="Pfam" id="PF00106">
    <property type="entry name" value="adh_short"/>
    <property type="match status" value="1"/>
</dbReference>
<dbReference type="EMBL" id="CP073041">
    <property type="protein sequence ID" value="UXE60093.1"/>
    <property type="molecule type" value="Genomic_DNA"/>
</dbReference>
<reference evidence="3" key="1">
    <citation type="submission" date="2021-04" db="EMBL/GenBank/DDBJ databases">
        <title>Genome sequence of Woronichinia naegeliana from Washington state freshwater lake bloom.</title>
        <authorList>
            <person name="Dreher T.W."/>
        </authorList>
    </citation>
    <scope>NUCLEOTIDE SEQUENCE</scope>
    <source>
        <strain evidence="3">WA131</strain>
    </source>
</reference>
<evidence type="ECO:0000313" key="3">
    <source>
        <dbReference type="EMBL" id="UXE60093.1"/>
    </source>
</evidence>